<organism evidence="2 3">
    <name type="scientific">Amycolatopsis rubida</name>
    <dbReference type="NCBI Taxonomy" id="112413"/>
    <lineage>
        <taxon>Bacteria</taxon>
        <taxon>Bacillati</taxon>
        <taxon>Actinomycetota</taxon>
        <taxon>Actinomycetes</taxon>
        <taxon>Pseudonocardiales</taxon>
        <taxon>Pseudonocardiaceae</taxon>
        <taxon>Amycolatopsis</taxon>
    </lineage>
</organism>
<name>A0A1I5QKU1_9PSEU</name>
<dbReference type="RefSeq" id="WP_093574380.1">
    <property type="nucleotide sequence ID" value="NZ_FOWC01000005.1"/>
</dbReference>
<dbReference type="Proteomes" id="UP000199137">
    <property type="component" value="Unassembled WGS sequence"/>
</dbReference>
<dbReference type="NCBIfam" id="TIGR04222">
    <property type="entry name" value="near_uncomplex"/>
    <property type="match status" value="1"/>
</dbReference>
<keyword evidence="1" id="KW-0472">Membrane</keyword>
<evidence type="ECO:0000313" key="2">
    <source>
        <dbReference type="EMBL" id="SFP46904.1"/>
    </source>
</evidence>
<dbReference type="OrthoDB" id="3638086at2"/>
<evidence type="ECO:0000256" key="1">
    <source>
        <dbReference type="SAM" id="Phobius"/>
    </source>
</evidence>
<dbReference type="AlphaFoldDB" id="A0A1I5QKU1"/>
<protein>
    <submittedName>
        <fullName evidence="2">TIGR04222 domain-containing protein</fullName>
    </submittedName>
</protein>
<reference evidence="3" key="1">
    <citation type="submission" date="2016-10" db="EMBL/GenBank/DDBJ databases">
        <authorList>
            <person name="Varghese N."/>
            <person name="Submissions S."/>
        </authorList>
    </citation>
    <scope>NUCLEOTIDE SEQUENCE [LARGE SCALE GENOMIC DNA]</scope>
    <source>
        <strain evidence="3">DSM 44637</strain>
    </source>
</reference>
<keyword evidence="1" id="KW-0812">Transmembrane</keyword>
<gene>
    <name evidence="2" type="ORF">SAMN05421854_105362</name>
</gene>
<feature type="transmembrane region" description="Helical" evidence="1">
    <location>
        <begin position="149"/>
        <end position="182"/>
    </location>
</feature>
<dbReference type="EMBL" id="FOWC01000005">
    <property type="protein sequence ID" value="SFP46904.1"/>
    <property type="molecule type" value="Genomic_DNA"/>
</dbReference>
<evidence type="ECO:0000313" key="3">
    <source>
        <dbReference type="Proteomes" id="UP000199137"/>
    </source>
</evidence>
<sequence>MGWTIERAMPAALILVLALVCWWLGRRTAARLRRGRHPETRLTAAAQVALLTNGPIRVAETTVASMLEREQLRADSVGRLYRTPTEPSDALSREAAELTGTGAGIATVLRGLVSGDTVRELIDDLTKRGLLVDGQTLRRAWKWTAIEEAVLAAAGVAAFVGGLNGYVLISVLLPAWFAFAAMSRRRAARRIRPTDAGREAAEAAWPDQSLISGRTGSVAVGGLSNHPDRELRIALLRGLPATRRTGAAVAGVTGGFAGPAGYWAAGSGCGSGCGGGAGCGSGCGGSGCGSGCGGGGCGGGNS</sequence>
<keyword evidence="1" id="KW-1133">Transmembrane helix</keyword>
<dbReference type="STRING" id="112413.SAMN05421854_105362"/>
<accession>A0A1I5QKU1</accession>
<dbReference type="InterPro" id="IPR026467">
    <property type="entry name" value="Ser/Gly_Cys_C_dom"/>
</dbReference>
<proteinExistence type="predicted"/>